<accession>D8J9Y5</accession>
<dbReference type="STRING" id="795797.HacjB3_05580"/>
<dbReference type="AlphaFoldDB" id="D8J9Y5"/>
<dbReference type="Pfam" id="PF26449">
    <property type="entry name" value="DUF8128"/>
    <property type="match status" value="1"/>
</dbReference>
<evidence type="ECO:0000259" key="2">
    <source>
        <dbReference type="Pfam" id="PF26449"/>
    </source>
</evidence>
<evidence type="ECO:0000313" key="5">
    <source>
        <dbReference type="Proteomes" id="UP000000390"/>
    </source>
</evidence>
<evidence type="ECO:0000313" key="3">
    <source>
        <dbReference type="EMBL" id="ADJ14507.1"/>
    </source>
</evidence>
<evidence type="ECO:0000256" key="1">
    <source>
        <dbReference type="SAM" id="MobiDB-lite"/>
    </source>
</evidence>
<gene>
    <name evidence="3" type="ordered locus">HacjB3_05580</name>
    <name evidence="4" type="ORF">C497_03950</name>
</gene>
<dbReference type="EMBL" id="AOHV01000011">
    <property type="protein sequence ID" value="ELY40080.1"/>
    <property type="molecule type" value="Genomic_DNA"/>
</dbReference>
<dbReference type="Proteomes" id="UP000011645">
    <property type="component" value="Unassembled WGS sequence"/>
</dbReference>
<dbReference type="eggNOG" id="arCOG08907">
    <property type="taxonomic scope" value="Archaea"/>
</dbReference>
<organism evidence="3 5">
    <name type="scientific">Halalkalicoccus jeotgali (strain DSM 18796 / CECT 7217 / JCM 14584 / KCTC 4019 / B3)</name>
    <dbReference type="NCBI Taxonomy" id="795797"/>
    <lineage>
        <taxon>Archaea</taxon>
        <taxon>Methanobacteriati</taxon>
        <taxon>Methanobacteriota</taxon>
        <taxon>Stenosarchaea group</taxon>
        <taxon>Halobacteria</taxon>
        <taxon>Halobacteriales</taxon>
        <taxon>Halococcaceae</taxon>
        <taxon>Halalkalicoccus</taxon>
    </lineage>
</organism>
<reference evidence="3 5" key="1">
    <citation type="journal article" date="2010" name="J. Bacteriol.">
        <title>Complete genome sequence of Halalkalicoccus jeotgali B3(T), an extremely halophilic archaeon.</title>
        <authorList>
            <person name="Roh S.W."/>
            <person name="Nam Y.D."/>
            <person name="Nam S.H."/>
            <person name="Choi S.H."/>
            <person name="Park H.S."/>
            <person name="Bae J.W."/>
        </authorList>
    </citation>
    <scope>NUCLEOTIDE SEQUENCE [LARGE SCALE GENOMIC DNA]</scope>
    <source>
        <strain evidence="3">B3</strain>
        <strain evidence="5">DSM 18796 / CECT 7217 / JCM 14584 / KCTC 4019 / B3</strain>
    </source>
</reference>
<evidence type="ECO:0000313" key="4">
    <source>
        <dbReference type="EMBL" id="ELY40080.1"/>
    </source>
</evidence>
<dbReference type="InterPro" id="IPR058441">
    <property type="entry name" value="DUF8128"/>
</dbReference>
<dbReference type="HOGENOM" id="CLU_757807_0_0_2"/>
<dbReference type="EMBL" id="CP002062">
    <property type="protein sequence ID" value="ADJ14507.1"/>
    <property type="molecule type" value="Genomic_DNA"/>
</dbReference>
<keyword evidence="6" id="KW-1185">Reference proteome</keyword>
<proteinExistence type="predicted"/>
<protein>
    <recommendedName>
        <fullName evidence="2">DUF8128 domain-containing protein</fullName>
    </recommendedName>
</protein>
<feature type="domain" description="DUF8128" evidence="2">
    <location>
        <begin position="14"/>
        <end position="334"/>
    </location>
</feature>
<feature type="region of interest" description="Disordered" evidence="1">
    <location>
        <begin position="336"/>
        <end position="365"/>
    </location>
</feature>
<dbReference type="PATRIC" id="fig|795797.18.peg.1116"/>
<evidence type="ECO:0000313" key="6">
    <source>
        <dbReference type="Proteomes" id="UP000011645"/>
    </source>
</evidence>
<reference evidence="4 6" key="2">
    <citation type="journal article" date="2014" name="PLoS Genet.">
        <title>Phylogenetically driven sequencing of extremely halophilic archaea reveals strategies for static and dynamic osmo-response.</title>
        <authorList>
            <person name="Becker E.A."/>
            <person name="Seitzer P.M."/>
            <person name="Tritt A."/>
            <person name="Larsen D."/>
            <person name="Krusor M."/>
            <person name="Yao A.I."/>
            <person name="Wu D."/>
            <person name="Madern D."/>
            <person name="Eisen J.A."/>
            <person name="Darling A.E."/>
            <person name="Facciotti M.T."/>
        </authorList>
    </citation>
    <scope>NUCLEOTIDE SEQUENCE [LARGE SCALE GENOMIC DNA]</scope>
    <source>
        <strain evidence="4">B3</strain>
        <strain evidence="6">DSM 18796 / CECT 7217 / JCM 14584 / KCTC 4019 / B3</strain>
    </source>
</reference>
<dbReference type="GeneID" id="9418920"/>
<dbReference type="RefSeq" id="WP_008414659.1">
    <property type="nucleotide sequence ID" value="NC_014297.1"/>
</dbReference>
<dbReference type="Proteomes" id="UP000000390">
    <property type="component" value="Chromosome"/>
</dbReference>
<sequence length="365" mass="41147">MSILSWVSWGGKPTKLLEDRIDRLYHEIEHPNRLEVRPYVDTAGMSGGADFLEDIYNTVGTGRKGGTFSFEWWFRDQLTAQITAADEDLSDIQSLINSKYANSRMETYQDPLPDAKVGEWVFTCRVEPQLDAIHPISFRDSTGDPLDGDPYSSTLPKFVNENDVRLIVQGCGKPISSKWYKRGRIGGDGDRIADSTRQGTLSIGLRQETTKVVKSDLNEDLAKDMQKQVSDETFRTSIRLMAIGPDKSDVQTALEKAAKSFSKYDYANKQKLRPTYFKHTGNINEAEDLVRRRVRKRSPVGRFLHGTSNAFTIQEWEGLFHLPNGSIEVPDVKWATRESGPGVPRESHTFHSNLDLGDSEPEVAD</sequence>
<dbReference type="KEGG" id="hje:HacjB3_05580"/>
<name>D8J9Y5_HALJB</name>